<organism evidence="1 2">
    <name type="scientific">Glycomyces rhizosphaerae</name>
    <dbReference type="NCBI Taxonomy" id="2054422"/>
    <lineage>
        <taxon>Bacteria</taxon>
        <taxon>Bacillati</taxon>
        <taxon>Actinomycetota</taxon>
        <taxon>Actinomycetes</taxon>
        <taxon>Glycomycetales</taxon>
        <taxon>Glycomycetaceae</taxon>
        <taxon>Glycomyces</taxon>
    </lineage>
</organism>
<sequence length="47" mass="5584">MEDDREAEADTRNFKEWIREEPHVDGFTDTADVRAELLQDRDLGFDE</sequence>
<dbReference type="EMBL" id="JBHRWO010000004">
    <property type="protein sequence ID" value="MFC3491196.1"/>
    <property type="molecule type" value="Genomic_DNA"/>
</dbReference>
<comment type="caution">
    <text evidence="1">The sequence shown here is derived from an EMBL/GenBank/DDBJ whole genome shotgun (WGS) entry which is preliminary data.</text>
</comment>
<dbReference type="RefSeq" id="WP_387969638.1">
    <property type="nucleotide sequence ID" value="NZ_JBHRWO010000004.1"/>
</dbReference>
<proteinExistence type="predicted"/>
<accession>A0ABV7PRN5</accession>
<dbReference type="Proteomes" id="UP001595712">
    <property type="component" value="Unassembled WGS sequence"/>
</dbReference>
<name>A0ABV7PRN5_9ACTN</name>
<keyword evidence="2" id="KW-1185">Reference proteome</keyword>
<gene>
    <name evidence="1" type="ORF">ACFO8M_01670</name>
</gene>
<protein>
    <submittedName>
        <fullName evidence="1">Uncharacterized protein</fullName>
    </submittedName>
</protein>
<reference evidence="2" key="1">
    <citation type="journal article" date="2019" name="Int. J. Syst. Evol. Microbiol.">
        <title>The Global Catalogue of Microorganisms (GCM) 10K type strain sequencing project: providing services to taxonomists for standard genome sequencing and annotation.</title>
        <authorList>
            <consortium name="The Broad Institute Genomics Platform"/>
            <consortium name="The Broad Institute Genome Sequencing Center for Infectious Disease"/>
            <person name="Wu L."/>
            <person name="Ma J."/>
        </authorList>
    </citation>
    <scope>NUCLEOTIDE SEQUENCE [LARGE SCALE GENOMIC DNA]</scope>
    <source>
        <strain evidence="2">CGMCC 4.7396</strain>
    </source>
</reference>
<evidence type="ECO:0000313" key="2">
    <source>
        <dbReference type="Proteomes" id="UP001595712"/>
    </source>
</evidence>
<evidence type="ECO:0000313" key="1">
    <source>
        <dbReference type="EMBL" id="MFC3491196.1"/>
    </source>
</evidence>